<dbReference type="InterPro" id="IPR050789">
    <property type="entry name" value="Diverse_Enzym_Activities"/>
</dbReference>
<dbReference type="RefSeq" id="WP_096613566.1">
    <property type="nucleotide sequence ID" value="NZ_NWVD01000008.1"/>
</dbReference>
<accession>A0A2A4HWJ5</accession>
<dbReference type="Proteomes" id="UP000218784">
    <property type="component" value="Unassembled WGS sequence"/>
</dbReference>
<evidence type="ECO:0000256" key="1">
    <source>
        <dbReference type="SAM" id="SignalP"/>
    </source>
</evidence>
<gene>
    <name evidence="3" type="ORF">COA17_15055</name>
</gene>
<keyword evidence="1" id="KW-0732">Signal</keyword>
<keyword evidence="3" id="KW-0378">Hydrolase</keyword>
<reference evidence="3 4" key="1">
    <citation type="submission" date="2017-09" db="EMBL/GenBank/DDBJ databases">
        <title>Sphingomonas ginsenosidimutans KACC 14949, whole genome shotgun sequence.</title>
        <authorList>
            <person name="Feng G."/>
            <person name="Zhu H."/>
        </authorList>
    </citation>
    <scope>NUCLEOTIDE SEQUENCE [LARGE SCALE GENOMIC DNA]</scope>
    <source>
        <strain evidence="3 4">KACC 14949</strain>
    </source>
</reference>
<evidence type="ECO:0000313" key="3">
    <source>
        <dbReference type="EMBL" id="PCG08058.1"/>
    </source>
</evidence>
<feature type="signal peptide" evidence="1">
    <location>
        <begin position="1"/>
        <end position="20"/>
    </location>
</feature>
<dbReference type="InterPro" id="IPR012338">
    <property type="entry name" value="Beta-lactam/transpept-like"/>
</dbReference>
<dbReference type="GO" id="GO:0016787">
    <property type="term" value="F:hydrolase activity"/>
    <property type="evidence" value="ECO:0007669"/>
    <property type="project" value="UniProtKB-KW"/>
</dbReference>
<dbReference type="PANTHER" id="PTHR43283:SF7">
    <property type="entry name" value="BETA-LACTAMASE-RELATED DOMAIN-CONTAINING PROTEIN"/>
    <property type="match status" value="1"/>
</dbReference>
<sequence>MRVPTSLLLPLALLAPVAAAAQSPQSVQQSDRGTYARAIAAGYKASFLCGGVFNAGRGERQVEQLELRGIYPEYDRIVPALPALVDRRSASVIVEFDPERRLPPRRATWTRAGGCTLHPIGAPVPVSPAPAAGPAGPLGADPRAWPQGDAGIAPRPSAALARAVERAFDGSFGAGSETLGVVVLRDGNVVAERYRDGFGPFVANRTWSVAKSIAGTLVGMAGVDPRQPANIPEWKSPWGADPRARITLDQLLRMSSGLHSDTAGNRTDAIYFGGTTVTEQATSWPLATQPGERFRYANNDIMLAVRSLRASLGEPRYRALPSRLFTTLGMRHTVAEADWQGNYILSSDVYTTARDLARLGQFWLQDGVWQGKRLLPAGWVRYMTTPAGPQPDRAEGYGATIWLFGATQGLPAGSYSAQGNRGQYVMVIPSERLVIVRRGEDPGGARFDVARFAAEVIAAR</sequence>
<dbReference type="PANTHER" id="PTHR43283">
    <property type="entry name" value="BETA-LACTAMASE-RELATED"/>
    <property type="match status" value="1"/>
</dbReference>
<name>A0A2A4HWJ5_9SPHN</name>
<feature type="chain" id="PRO_5012585039" evidence="1">
    <location>
        <begin position="21"/>
        <end position="460"/>
    </location>
</feature>
<comment type="caution">
    <text evidence="3">The sequence shown here is derived from an EMBL/GenBank/DDBJ whole genome shotgun (WGS) entry which is preliminary data.</text>
</comment>
<evidence type="ECO:0000313" key="4">
    <source>
        <dbReference type="Proteomes" id="UP000218784"/>
    </source>
</evidence>
<dbReference type="Pfam" id="PF00144">
    <property type="entry name" value="Beta-lactamase"/>
    <property type="match status" value="1"/>
</dbReference>
<dbReference type="SUPFAM" id="SSF56601">
    <property type="entry name" value="beta-lactamase/transpeptidase-like"/>
    <property type="match status" value="1"/>
</dbReference>
<dbReference type="InterPro" id="IPR001466">
    <property type="entry name" value="Beta-lactam-related"/>
</dbReference>
<proteinExistence type="predicted"/>
<evidence type="ECO:0000259" key="2">
    <source>
        <dbReference type="Pfam" id="PF00144"/>
    </source>
</evidence>
<dbReference type="Gene3D" id="3.40.710.10">
    <property type="entry name" value="DD-peptidase/beta-lactamase superfamily"/>
    <property type="match status" value="1"/>
</dbReference>
<dbReference type="AlphaFoldDB" id="A0A2A4HWJ5"/>
<organism evidence="3 4">
    <name type="scientific">Sphingomonas ginsenosidimutans</name>
    <dbReference type="NCBI Taxonomy" id="862134"/>
    <lineage>
        <taxon>Bacteria</taxon>
        <taxon>Pseudomonadati</taxon>
        <taxon>Pseudomonadota</taxon>
        <taxon>Alphaproteobacteria</taxon>
        <taxon>Sphingomonadales</taxon>
        <taxon>Sphingomonadaceae</taxon>
        <taxon>Sphingomonas</taxon>
    </lineage>
</organism>
<dbReference type="EMBL" id="NWVD01000008">
    <property type="protein sequence ID" value="PCG08058.1"/>
    <property type="molecule type" value="Genomic_DNA"/>
</dbReference>
<feature type="domain" description="Beta-lactamase-related" evidence="2">
    <location>
        <begin position="177"/>
        <end position="437"/>
    </location>
</feature>
<keyword evidence="4" id="KW-1185">Reference proteome</keyword>
<protein>
    <submittedName>
        <fullName evidence="3">Serine hydrolase</fullName>
    </submittedName>
</protein>